<sequence>MTKTGLSKKPDREHDPDRKNSDNICVESGLANSKKNKKPDFNPDRNKEVRISLTRRQYQIYYYLIIKNLFQIDIAKKLKITKQTVNEHVKNLEILGAIKPVKIDANPKFFKPTTLIPTTKFAEGRKSRITINKHAKTPKRRAGKTIKTVRDHKTGRFRGKRKGRGEEFHRDYDTILSIDGERIPVLRVHSLSYT</sequence>
<proteinExistence type="predicted"/>
<dbReference type="Gene3D" id="1.10.10.10">
    <property type="entry name" value="Winged helix-like DNA-binding domain superfamily/Winged helix DNA-binding domain"/>
    <property type="match status" value="1"/>
</dbReference>
<dbReference type="AlphaFoldDB" id="X1KUN0"/>
<dbReference type="InterPro" id="IPR036390">
    <property type="entry name" value="WH_DNA-bd_sf"/>
</dbReference>
<reference evidence="2" key="1">
    <citation type="journal article" date="2014" name="Front. Microbiol.">
        <title>High frequency of phylogenetically diverse reductive dehalogenase-homologous genes in deep subseafloor sedimentary metagenomes.</title>
        <authorList>
            <person name="Kawai M."/>
            <person name="Futagami T."/>
            <person name="Toyoda A."/>
            <person name="Takaki Y."/>
            <person name="Nishi S."/>
            <person name="Hori S."/>
            <person name="Arai W."/>
            <person name="Tsubouchi T."/>
            <person name="Morono Y."/>
            <person name="Uchiyama I."/>
            <person name="Ito T."/>
            <person name="Fujiyama A."/>
            <person name="Inagaki F."/>
            <person name="Takami H."/>
        </authorList>
    </citation>
    <scope>NUCLEOTIDE SEQUENCE</scope>
    <source>
        <strain evidence="2">Expedition CK06-06</strain>
    </source>
</reference>
<feature type="compositionally biased region" description="Basic and acidic residues" evidence="1">
    <location>
        <begin position="8"/>
        <end position="21"/>
    </location>
</feature>
<organism evidence="2">
    <name type="scientific">marine sediment metagenome</name>
    <dbReference type="NCBI Taxonomy" id="412755"/>
    <lineage>
        <taxon>unclassified sequences</taxon>
        <taxon>metagenomes</taxon>
        <taxon>ecological metagenomes</taxon>
    </lineage>
</organism>
<name>X1KUN0_9ZZZZ</name>
<feature type="region of interest" description="Disordered" evidence="1">
    <location>
        <begin position="1"/>
        <end position="45"/>
    </location>
</feature>
<feature type="non-terminal residue" evidence="2">
    <location>
        <position position="194"/>
    </location>
</feature>
<comment type="caution">
    <text evidence="2">The sequence shown here is derived from an EMBL/GenBank/DDBJ whole genome shotgun (WGS) entry which is preliminary data.</text>
</comment>
<evidence type="ECO:0000256" key="1">
    <source>
        <dbReference type="SAM" id="MobiDB-lite"/>
    </source>
</evidence>
<dbReference type="InterPro" id="IPR036388">
    <property type="entry name" value="WH-like_DNA-bd_sf"/>
</dbReference>
<dbReference type="EMBL" id="BARV01005074">
    <property type="protein sequence ID" value="GAI10792.1"/>
    <property type="molecule type" value="Genomic_DNA"/>
</dbReference>
<dbReference type="SUPFAM" id="SSF46785">
    <property type="entry name" value="Winged helix' DNA-binding domain"/>
    <property type="match status" value="1"/>
</dbReference>
<accession>X1KUN0</accession>
<protein>
    <submittedName>
        <fullName evidence="2">Uncharacterized protein</fullName>
    </submittedName>
</protein>
<evidence type="ECO:0000313" key="2">
    <source>
        <dbReference type="EMBL" id="GAI10792.1"/>
    </source>
</evidence>
<gene>
    <name evidence="2" type="ORF">S06H3_10781</name>
</gene>